<dbReference type="GO" id="GO:0016491">
    <property type="term" value="F:oxidoreductase activity"/>
    <property type="evidence" value="ECO:0007669"/>
    <property type="project" value="InterPro"/>
</dbReference>
<dbReference type="EMBL" id="HBIP01023530">
    <property type="protein sequence ID" value="CAE0499027.1"/>
    <property type="molecule type" value="Transcribed_RNA"/>
</dbReference>
<accession>A0A7S3R0L7</accession>
<dbReference type="InterPro" id="IPR000866">
    <property type="entry name" value="AhpC/TSA"/>
</dbReference>
<feature type="region of interest" description="Disordered" evidence="1">
    <location>
        <begin position="1"/>
        <end position="24"/>
    </location>
</feature>
<dbReference type="CDD" id="cd02969">
    <property type="entry name" value="PRX_like1"/>
    <property type="match status" value="1"/>
</dbReference>
<evidence type="ECO:0000313" key="3">
    <source>
        <dbReference type="EMBL" id="CAE0499027.1"/>
    </source>
</evidence>
<feature type="domain" description="Thioredoxin" evidence="2">
    <location>
        <begin position="49"/>
        <end position="205"/>
    </location>
</feature>
<sequence>MLSFQKFGTTSTLTSRGPRTLLHDPAGKQAVRRSRVTARVLTQGKTDELQVGMQAPSFELPEPANGNKLVRLSDFKGLPTLIMFICNHCPFVLHLREAIVKVAAEYQAKGFKVVAISSNSVVTHPQDGPEKMAAEAKQHGFTFPYLFDESQDVAKAYTAACTPEFYVLTPDHLLAYHGRFDASRPKNTEPVTGQDLRAAMDAVLEGKPAPKGVPSIGCNIKWTPGQEPAYFGAQQI</sequence>
<name>A0A7S3R0L7_DUNTE</name>
<dbReference type="InterPro" id="IPR047262">
    <property type="entry name" value="PRX-like1"/>
</dbReference>
<dbReference type="InterPro" id="IPR013766">
    <property type="entry name" value="Thioredoxin_domain"/>
</dbReference>
<reference evidence="3" key="1">
    <citation type="submission" date="2021-01" db="EMBL/GenBank/DDBJ databases">
        <authorList>
            <person name="Corre E."/>
            <person name="Pelletier E."/>
            <person name="Niang G."/>
            <person name="Scheremetjew M."/>
            <person name="Finn R."/>
            <person name="Kale V."/>
            <person name="Holt S."/>
            <person name="Cochrane G."/>
            <person name="Meng A."/>
            <person name="Brown T."/>
            <person name="Cohen L."/>
        </authorList>
    </citation>
    <scope>NUCLEOTIDE SEQUENCE</scope>
    <source>
        <strain evidence="3">CCMP1320</strain>
    </source>
</reference>
<organism evidence="3">
    <name type="scientific">Dunaliella tertiolecta</name>
    <name type="common">Green alga</name>
    <dbReference type="NCBI Taxonomy" id="3047"/>
    <lineage>
        <taxon>Eukaryota</taxon>
        <taxon>Viridiplantae</taxon>
        <taxon>Chlorophyta</taxon>
        <taxon>core chlorophytes</taxon>
        <taxon>Chlorophyceae</taxon>
        <taxon>CS clade</taxon>
        <taxon>Chlamydomonadales</taxon>
        <taxon>Dunaliellaceae</taxon>
        <taxon>Dunaliella</taxon>
    </lineage>
</organism>
<dbReference type="AlphaFoldDB" id="A0A7S3R0L7"/>
<dbReference type="GO" id="GO:0016209">
    <property type="term" value="F:antioxidant activity"/>
    <property type="evidence" value="ECO:0007669"/>
    <property type="project" value="InterPro"/>
</dbReference>
<dbReference type="SUPFAM" id="SSF52833">
    <property type="entry name" value="Thioredoxin-like"/>
    <property type="match status" value="1"/>
</dbReference>
<dbReference type="PANTHER" id="PTHR43640:SF1">
    <property type="entry name" value="THIOREDOXIN-DEPENDENT PEROXIREDOXIN"/>
    <property type="match status" value="1"/>
</dbReference>
<gene>
    <name evidence="3" type="ORF">DTER00134_LOCUS14100</name>
</gene>
<dbReference type="PANTHER" id="PTHR43640">
    <property type="entry name" value="OS07G0260300 PROTEIN"/>
    <property type="match status" value="1"/>
</dbReference>
<protein>
    <recommendedName>
        <fullName evidence="2">Thioredoxin domain-containing protein</fullName>
    </recommendedName>
</protein>
<proteinExistence type="predicted"/>
<feature type="compositionally biased region" description="Polar residues" evidence="1">
    <location>
        <begin position="1"/>
        <end position="17"/>
    </location>
</feature>
<evidence type="ECO:0000256" key="1">
    <source>
        <dbReference type="SAM" id="MobiDB-lite"/>
    </source>
</evidence>
<dbReference type="PROSITE" id="PS51352">
    <property type="entry name" value="THIOREDOXIN_2"/>
    <property type="match status" value="1"/>
</dbReference>
<dbReference type="Gene3D" id="3.40.30.10">
    <property type="entry name" value="Glutaredoxin"/>
    <property type="match status" value="1"/>
</dbReference>
<dbReference type="InterPro" id="IPR036249">
    <property type="entry name" value="Thioredoxin-like_sf"/>
</dbReference>
<evidence type="ECO:0000259" key="2">
    <source>
        <dbReference type="PROSITE" id="PS51352"/>
    </source>
</evidence>
<dbReference type="Pfam" id="PF00578">
    <property type="entry name" value="AhpC-TSA"/>
    <property type="match status" value="1"/>
</dbReference>